<dbReference type="AlphaFoldDB" id="A0A0A2TT05"/>
<feature type="domain" description="Rhodanese" evidence="2">
    <location>
        <begin position="384"/>
        <end position="472"/>
    </location>
</feature>
<keyword evidence="1" id="KW-0479">Metal-binding</keyword>
<dbReference type="GO" id="GO:0046872">
    <property type="term" value="F:metal ion binding"/>
    <property type="evidence" value="ECO:0007669"/>
    <property type="project" value="UniProtKB-KW"/>
</dbReference>
<sequence length="472" mass="51663">MLLKYFFDEKLAQASYMVGCQATGEALVVDPSRDIQAYLDTAKKEGLSIAYVAETHIHADFVSGAKELATQTGATAMLSGEGGEDWTYQFLDQINHQLVKDGDQFKVGNITIEVMHTPGHTPESISFVLYDNGQSTPMGIFTGDFVFVGDVGRPDLLEKAAGMENTSEVGARQMFASLKRFKDLPDHMQVWPGHGAGSACGKALGAIPSSSVGYEKLTNWALNHDDEEQFVADLISEQPEPPKYFAVMKKVNKEGPALISELPNPTKIEPSVEELKASLNEGMQMIDTRPASQFAEGHVPGTINIPNNKSFANWAGWLVDYNKPVYLITEETSVDDLTKTLRSIGADHVEGYMETTQLAELKANGMEMESYEVSTPDKLAEQIANNEVNLIDVRNEGEWNDGHIPQAKHIMLGYLPERIEEVPTDKPVVLQCLSGGRSAMATSILQANGIKNVINMQGGFGSWSKQDLPTTK</sequence>
<dbReference type="OrthoDB" id="9784009at2"/>
<dbReference type="Pfam" id="PF00753">
    <property type="entry name" value="Lactamase_B"/>
    <property type="match status" value="1"/>
</dbReference>
<proteinExistence type="predicted"/>
<reference evidence="3 4" key="1">
    <citation type="journal article" date="2015" name="Stand. Genomic Sci.">
        <title>High quality draft genome sequence of the moderately halophilic bacterium Pontibacillus yanchengensis Y32(T) and comparison among Pontibacillus genomes.</title>
        <authorList>
            <person name="Huang J."/>
            <person name="Qiao Z.X."/>
            <person name="Tang J.W."/>
            <person name="Wang G."/>
        </authorList>
    </citation>
    <scope>NUCLEOTIDE SEQUENCE [LARGE SCALE GENOMIC DNA]</scope>
    <source>
        <strain evidence="3 4">Y32</strain>
    </source>
</reference>
<dbReference type="GO" id="GO:0006749">
    <property type="term" value="P:glutathione metabolic process"/>
    <property type="evidence" value="ECO:0007669"/>
    <property type="project" value="InterPro"/>
</dbReference>
<dbReference type="SMART" id="SM00849">
    <property type="entry name" value="Lactamase_B"/>
    <property type="match status" value="1"/>
</dbReference>
<dbReference type="InterPro" id="IPR036866">
    <property type="entry name" value="RibonucZ/Hydroxyglut_hydro"/>
</dbReference>
<dbReference type="RefSeq" id="WP_036820080.1">
    <property type="nucleotide sequence ID" value="NZ_AVBF01000031.1"/>
</dbReference>
<dbReference type="SUPFAM" id="SSF56281">
    <property type="entry name" value="Metallo-hydrolase/oxidoreductase"/>
    <property type="match status" value="1"/>
</dbReference>
<dbReference type="InterPro" id="IPR044528">
    <property type="entry name" value="POD-like_MBL-fold"/>
</dbReference>
<dbReference type="eggNOG" id="COG0491">
    <property type="taxonomic scope" value="Bacteria"/>
</dbReference>
<dbReference type="CDD" id="cd07724">
    <property type="entry name" value="POD-like_MBL-fold"/>
    <property type="match status" value="1"/>
</dbReference>
<organism evidence="3 4">
    <name type="scientific">Pontibacillus yanchengensis Y32</name>
    <dbReference type="NCBI Taxonomy" id="1385514"/>
    <lineage>
        <taxon>Bacteria</taxon>
        <taxon>Bacillati</taxon>
        <taxon>Bacillota</taxon>
        <taxon>Bacilli</taxon>
        <taxon>Bacillales</taxon>
        <taxon>Bacillaceae</taxon>
        <taxon>Pontibacillus</taxon>
    </lineage>
</organism>
<dbReference type="Pfam" id="PF00581">
    <property type="entry name" value="Rhodanese"/>
    <property type="match status" value="2"/>
</dbReference>
<feature type="domain" description="Rhodanese" evidence="2">
    <location>
        <begin position="279"/>
        <end position="370"/>
    </location>
</feature>
<accession>A0A0A2TT05</accession>
<dbReference type="Gene3D" id="3.40.250.10">
    <property type="entry name" value="Rhodanese-like domain"/>
    <property type="match status" value="2"/>
</dbReference>
<dbReference type="PROSITE" id="PS50206">
    <property type="entry name" value="RHODANESE_3"/>
    <property type="match status" value="2"/>
</dbReference>
<dbReference type="EMBL" id="AVBF01000031">
    <property type="protein sequence ID" value="KGP72365.1"/>
    <property type="molecule type" value="Genomic_DNA"/>
</dbReference>
<dbReference type="Gene3D" id="3.60.15.10">
    <property type="entry name" value="Ribonuclease Z/Hydroxyacylglutathione hydrolase-like"/>
    <property type="match status" value="1"/>
</dbReference>
<dbReference type="CDD" id="cd00158">
    <property type="entry name" value="RHOD"/>
    <property type="match status" value="1"/>
</dbReference>
<dbReference type="PANTHER" id="PTHR43084">
    <property type="entry name" value="PERSULFIDE DIOXYGENASE ETHE1"/>
    <property type="match status" value="1"/>
</dbReference>
<comment type="caution">
    <text evidence="3">The sequence shown here is derived from an EMBL/GenBank/DDBJ whole genome shotgun (WGS) entry which is preliminary data.</text>
</comment>
<protein>
    <submittedName>
        <fullName evidence="3">Zn-dependent hydrolase</fullName>
    </submittedName>
</protein>
<evidence type="ECO:0000313" key="4">
    <source>
        <dbReference type="Proteomes" id="UP000030147"/>
    </source>
</evidence>
<dbReference type="STRING" id="1385514.N782_11915"/>
<dbReference type="GO" id="GO:0070813">
    <property type="term" value="P:hydrogen sulfide metabolic process"/>
    <property type="evidence" value="ECO:0007669"/>
    <property type="project" value="TreeGrafter"/>
</dbReference>
<keyword evidence="3" id="KW-0378">Hydrolase</keyword>
<dbReference type="InterPro" id="IPR036873">
    <property type="entry name" value="Rhodanese-like_dom_sf"/>
</dbReference>
<evidence type="ECO:0000256" key="1">
    <source>
        <dbReference type="ARBA" id="ARBA00022723"/>
    </source>
</evidence>
<dbReference type="InterPro" id="IPR001279">
    <property type="entry name" value="Metallo-B-lactamas"/>
</dbReference>
<gene>
    <name evidence="3" type="ORF">N782_11915</name>
</gene>
<dbReference type="SUPFAM" id="SSF52821">
    <property type="entry name" value="Rhodanese/Cell cycle control phosphatase"/>
    <property type="match status" value="2"/>
</dbReference>
<dbReference type="InterPro" id="IPR001763">
    <property type="entry name" value="Rhodanese-like_dom"/>
</dbReference>
<evidence type="ECO:0000313" key="3">
    <source>
        <dbReference type="EMBL" id="KGP72365.1"/>
    </source>
</evidence>
<dbReference type="GO" id="GO:0016787">
    <property type="term" value="F:hydrolase activity"/>
    <property type="evidence" value="ECO:0007669"/>
    <property type="project" value="UniProtKB-KW"/>
</dbReference>
<evidence type="ECO:0000259" key="2">
    <source>
        <dbReference type="PROSITE" id="PS50206"/>
    </source>
</evidence>
<dbReference type="FunFam" id="3.60.15.10:FF:000030">
    <property type="entry name" value="Metallo-beta-lactamase family protein"/>
    <property type="match status" value="1"/>
</dbReference>
<dbReference type="GO" id="GO:0050313">
    <property type="term" value="F:sulfur dioxygenase activity"/>
    <property type="evidence" value="ECO:0007669"/>
    <property type="project" value="InterPro"/>
</dbReference>
<dbReference type="InterPro" id="IPR051682">
    <property type="entry name" value="Mito_Persulfide_Diox"/>
</dbReference>
<name>A0A0A2TT05_9BACI</name>
<dbReference type="FunFam" id="3.40.250.10:FF:000049">
    <property type="entry name" value="Phage shock protein E"/>
    <property type="match status" value="1"/>
</dbReference>
<dbReference type="Proteomes" id="UP000030147">
    <property type="component" value="Unassembled WGS sequence"/>
</dbReference>
<dbReference type="eggNOG" id="COG0607">
    <property type="taxonomic scope" value="Bacteria"/>
</dbReference>
<keyword evidence="4" id="KW-1185">Reference proteome</keyword>
<dbReference type="PANTHER" id="PTHR43084:SF1">
    <property type="entry name" value="PERSULFIDE DIOXYGENASE ETHE1, MITOCHONDRIAL"/>
    <property type="match status" value="1"/>
</dbReference>
<dbReference type="SMART" id="SM00450">
    <property type="entry name" value="RHOD"/>
    <property type="match status" value="2"/>
</dbReference>